<evidence type="ECO:0000313" key="3">
    <source>
        <dbReference type="Proteomes" id="UP000198318"/>
    </source>
</evidence>
<organism evidence="2 3">
    <name type="scientific">Actinomadura meyerae</name>
    <dbReference type="NCBI Taxonomy" id="240840"/>
    <lineage>
        <taxon>Bacteria</taxon>
        <taxon>Bacillati</taxon>
        <taxon>Actinomycetota</taxon>
        <taxon>Actinomycetes</taxon>
        <taxon>Streptosporangiales</taxon>
        <taxon>Thermomonosporaceae</taxon>
        <taxon>Actinomadura</taxon>
    </lineage>
</organism>
<keyword evidence="3" id="KW-1185">Reference proteome</keyword>
<dbReference type="EMBL" id="FZOR01000036">
    <property type="protein sequence ID" value="SNT49661.1"/>
    <property type="molecule type" value="Genomic_DNA"/>
</dbReference>
<dbReference type="Proteomes" id="UP000198318">
    <property type="component" value="Unassembled WGS sequence"/>
</dbReference>
<accession>A0A239N3X9</accession>
<dbReference type="AlphaFoldDB" id="A0A239N3X9"/>
<protein>
    <submittedName>
        <fullName evidence="2">Short-chain dehydrogenase</fullName>
    </submittedName>
</protein>
<dbReference type="PRINTS" id="PR00081">
    <property type="entry name" value="GDHRDH"/>
</dbReference>
<dbReference type="SUPFAM" id="SSF51735">
    <property type="entry name" value="NAD(P)-binding Rossmann-fold domains"/>
    <property type="match status" value="1"/>
</dbReference>
<dbReference type="Pfam" id="PF00106">
    <property type="entry name" value="adh_short"/>
    <property type="match status" value="1"/>
</dbReference>
<evidence type="ECO:0000313" key="2">
    <source>
        <dbReference type="EMBL" id="SNT49661.1"/>
    </source>
</evidence>
<evidence type="ECO:0000256" key="1">
    <source>
        <dbReference type="ARBA" id="ARBA00023002"/>
    </source>
</evidence>
<reference evidence="2 3" key="1">
    <citation type="submission" date="2017-06" db="EMBL/GenBank/DDBJ databases">
        <authorList>
            <person name="Kim H.J."/>
            <person name="Triplett B.A."/>
        </authorList>
    </citation>
    <scope>NUCLEOTIDE SEQUENCE [LARGE SCALE GENOMIC DNA]</scope>
    <source>
        <strain evidence="2 3">DSM 44715</strain>
    </source>
</reference>
<proteinExistence type="predicted"/>
<name>A0A239N3X9_9ACTN</name>
<gene>
    <name evidence="2" type="ORF">SAMN05443665_10363</name>
</gene>
<keyword evidence="1" id="KW-0560">Oxidoreductase</keyword>
<dbReference type="InterPro" id="IPR002347">
    <property type="entry name" value="SDR_fam"/>
</dbReference>
<dbReference type="PANTHER" id="PTHR43157:SF31">
    <property type="entry name" value="PHOSPHATIDYLINOSITOL-GLYCAN BIOSYNTHESIS CLASS F PROTEIN"/>
    <property type="match status" value="1"/>
</dbReference>
<dbReference type="PANTHER" id="PTHR43157">
    <property type="entry name" value="PHOSPHATIDYLINOSITOL-GLYCAN BIOSYNTHESIS CLASS F PROTEIN-RELATED"/>
    <property type="match status" value="1"/>
</dbReference>
<dbReference type="InterPro" id="IPR036291">
    <property type="entry name" value="NAD(P)-bd_dom_sf"/>
</dbReference>
<sequence length="293" mass="31252">MQPMSGKTALVTGSTGGIGKETARELARLGARVILIGRDAGRAEAAAAEIGATACTGDLTTLNGVRRLADEIADRHSHLHVLVNNAGGMSPSRALTEDGVERTFALNVLAPYALTCRLLPQLRATQGARVVNLTGGFPGKPLDVANLQGEKKYLGWTFSQYNHAKTALMAVSRRMADYLAPDDITVNVAYPGHAYTPGNKATAISAFPYAYRPVAPLIRFFGPRLLNDLAKAARSSVHLAASPTLDGVTDIYVNARLQRVPWPPGARDEQTAEAVQRLCEQLSGLTLQSPRTL</sequence>
<dbReference type="GO" id="GO:0016491">
    <property type="term" value="F:oxidoreductase activity"/>
    <property type="evidence" value="ECO:0007669"/>
    <property type="project" value="UniProtKB-KW"/>
</dbReference>
<dbReference type="Gene3D" id="3.40.50.720">
    <property type="entry name" value="NAD(P)-binding Rossmann-like Domain"/>
    <property type="match status" value="1"/>
</dbReference>